<evidence type="ECO:0000313" key="3">
    <source>
        <dbReference type="EMBL" id="HJF72195.1"/>
    </source>
</evidence>
<reference evidence="3" key="2">
    <citation type="submission" date="2021-09" db="EMBL/GenBank/DDBJ databases">
        <authorList>
            <person name="Gilroy R."/>
        </authorList>
    </citation>
    <scope>NUCLEOTIDE SEQUENCE</scope>
    <source>
        <strain evidence="3">6966</strain>
    </source>
</reference>
<evidence type="ECO:0000256" key="1">
    <source>
        <dbReference type="SAM" id="Coils"/>
    </source>
</evidence>
<feature type="coiled-coil region" evidence="1">
    <location>
        <begin position="28"/>
        <end position="82"/>
    </location>
</feature>
<name>A0A921H7D7_9BACT</name>
<organism evidence="3 4">
    <name type="scientific">Butyricimonas virosa</name>
    <dbReference type="NCBI Taxonomy" id="544645"/>
    <lineage>
        <taxon>Bacteria</taxon>
        <taxon>Pseudomonadati</taxon>
        <taxon>Bacteroidota</taxon>
        <taxon>Bacteroidia</taxon>
        <taxon>Bacteroidales</taxon>
        <taxon>Odoribacteraceae</taxon>
        <taxon>Butyricimonas</taxon>
    </lineage>
</organism>
<protein>
    <submittedName>
        <fullName evidence="3">Uncharacterized protein</fullName>
    </submittedName>
</protein>
<comment type="caution">
    <text evidence="3">The sequence shown here is derived from an EMBL/GenBank/DDBJ whole genome shotgun (WGS) entry which is preliminary data.</text>
</comment>
<feature type="transmembrane region" description="Helical" evidence="2">
    <location>
        <begin position="86"/>
        <end position="109"/>
    </location>
</feature>
<sequence length="114" mass="13568">YFSYIYGTILLTKFMNAMGGEGHVFDMIQRAKQNRKMIQDRRDRMKDLVEKMNEKSLTGYPNKLAEGEMEQIERDIKSREHDEKVYYTRFMFTFLGILLLVILVGWGMWKILGT</sequence>
<evidence type="ECO:0000256" key="2">
    <source>
        <dbReference type="SAM" id="Phobius"/>
    </source>
</evidence>
<dbReference type="EMBL" id="DYVS01000296">
    <property type="protein sequence ID" value="HJF72195.1"/>
    <property type="molecule type" value="Genomic_DNA"/>
</dbReference>
<dbReference type="Proteomes" id="UP000742098">
    <property type="component" value="Unassembled WGS sequence"/>
</dbReference>
<reference evidence="3" key="1">
    <citation type="journal article" date="2021" name="PeerJ">
        <title>Extensive microbial diversity within the chicken gut microbiome revealed by metagenomics and culture.</title>
        <authorList>
            <person name="Gilroy R."/>
            <person name="Ravi A."/>
            <person name="Getino M."/>
            <person name="Pursley I."/>
            <person name="Horton D.L."/>
            <person name="Alikhan N.F."/>
            <person name="Baker D."/>
            <person name="Gharbi K."/>
            <person name="Hall N."/>
            <person name="Watson M."/>
            <person name="Adriaenssens E.M."/>
            <person name="Foster-Nyarko E."/>
            <person name="Jarju S."/>
            <person name="Secka A."/>
            <person name="Antonio M."/>
            <person name="Oren A."/>
            <person name="Chaudhuri R.R."/>
            <person name="La Ragione R."/>
            <person name="Hildebrand F."/>
            <person name="Pallen M.J."/>
        </authorList>
    </citation>
    <scope>NUCLEOTIDE SEQUENCE</scope>
    <source>
        <strain evidence="3">6966</strain>
    </source>
</reference>
<evidence type="ECO:0000313" key="4">
    <source>
        <dbReference type="Proteomes" id="UP000742098"/>
    </source>
</evidence>
<gene>
    <name evidence="3" type="ORF">K8V05_15710</name>
</gene>
<keyword evidence="2" id="KW-1133">Transmembrane helix</keyword>
<proteinExistence type="predicted"/>
<accession>A0A921H7D7</accession>
<dbReference type="AlphaFoldDB" id="A0A921H7D7"/>
<feature type="non-terminal residue" evidence="3">
    <location>
        <position position="1"/>
    </location>
</feature>
<keyword evidence="1" id="KW-0175">Coiled coil</keyword>
<keyword evidence="2" id="KW-0812">Transmembrane</keyword>
<keyword evidence="2" id="KW-0472">Membrane</keyword>